<dbReference type="GO" id="GO:0005886">
    <property type="term" value="C:plasma membrane"/>
    <property type="evidence" value="ECO:0007669"/>
    <property type="project" value="TreeGrafter"/>
</dbReference>
<dbReference type="AlphaFoldDB" id="A0A1M5ZPS5"/>
<dbReference type="SMART" id="SM00387">
    <property type="entry name" value="HATPase_c"/>
    <property type="match status" value="1"/>
</dbReference>
<evidence type="ECO:0000256" key="6">
    <source>
        <dbReference type="ARBA" id="ARBA00022777"/>
    </source>
</evidence>
<keyword evidence="3" id="KW-0597">Phosphoprotein</keyword>
<dbReference type="EC" id="2.7.13.3" evidence="2"/>
<dbReference type="InterPro" id="IPR036890">
    <property type="entry name" value="HATPase_C_sf"/>
</dbReference>
<dbReference type="Gene3D" id="3.30.565.10">
    <property type="entry name" value="Histidine kinase-like ATPase, C-terminal domain"/>
    <property type="match status" value="1"/>
</dbReference>
<keyword evidence="7 8" id="KW-1133">Transmembrane helix</keyword>
<comment type="catalytic activity">
    <reaction evidence="1">
        <text>ATP + protein L-histidine = ADP + protein N-phospho-L-histidine.</text>
        <dbReference type="EC" id="2.7.13.3"/>
    </reaction>
</comment>
<dbReference type="STRING" id="1216006.VA7868_03025"/>
<proteinExistence type="predicted"/>
<evidence type="ECO:0000313" key="10">
    <source>
        <dbReference type="EMBL" id="SHI26158.1"/>
    </source>
</evidence>
<feature type="domain" description="Histidine kinase" evidence="9">
    <location>
        <begin position="250"/>
        <end position="465"/>
    </location>
</feature>
<dbReference type="InterPro" id="IPR005467">
    <property type="entry name" value="His_kinase_dom"/>
</dbReference>
<accession>A0A1M5ZPS5</accession>
<evidence type="ECO:0000256" key="2">
    <source>
        <dbReference type="ARBA" id="ARBA00012438"/>
    </source>
</evidence>
<dbReference type="Gene3D" id="1.10.287.130">
    <property type="match status" value="1"/>
</dbReference>
<keyword evidence="4 10" id="KW-0808">Transferase</keyword>
<dbReference type="SUPFAM" id="SSF55874">
    <property type="entry name" value="ATPase domain of HSP90 chaperone/DNA topoisomerase II/histidine kinase"/>
    <property type="match status" value="1"/>
</dbReference>
<feature type="transmembrane region" description="Helical" evidence="8">
    <location>
        <begin position="161"/>
        <end position="180"/>
    </location>
</feature>
<dbReference type="Pfam" id="PF02518">
    <property type="entry name" value="HATPase_c"/>
    <property type="match status" value="1"/>
</dbReference>
<dbReference type="InterPro" id="IPR036097">
    <property type="entry name" value="HisK_dim/P_sf"/>
</dbReference>
<keyword evidence="8" id="KW-0472">Membrane</keyword>
<dbReference type="PROSITE" id="PS50109">
    <property type="entry name" value="HIS_KIN"/>
    <property type="match status" value="1"/>
</dbReference>
<dbReference type="SMART" id="SM00388">
    <property type="entry name" value="HisKA"/>
    <property type="match status" value="1"/>
</dbReference>
<protein>
    <recommendedName>
        <fullName evidence="2">histidine kinase</fullName>
        <ecNumber evidence="2">2.7.13.3</ecNumber>
    </recommendedName>
</protein>
<dbReference type="InterPro" id="IPR003661">
    <property type="entry name" value="HisK_dim/P_dom"/>
</dbReference>
<sequence length="473" mass="54093">MTGRKKSIQSRLMNLISLSLAVILSILFILIDVNMDDWAENQFTNEIQSQSYILKSIISVNHPEKMLITGNDILNAEQINNIYYQVWVNGRVVEKSPNMRHLPDINLIRQKIGLNTSAMDHVDLPDGERGVAIFSRFTVPGRAHTEYYLTVYNSEAKLNRVLYTIDTALIVSFILTLFLTRIVARHIVVKGLAPLSALNDEIIRTTAEPSRLLSLSEHDVEEISPIYQSVNRYISHNRDLMNNEKRITSDIAHELKTPISELITLTEVYEKFPDDPRIAATYSRDILTISSEMKSLVNGLLSLQQIDSQTSSDNTDVALRPLLTMLMQKQNITRDDLRIKMSFEGKQNASLFTDKTALSVILRNLLDNALYYRQQHTRPCVDIRSYPHGTYLIVSNKSQHQYNQATLDNLTNPLFKFDTSRKNDKHYGLGLTIVKRLCEKHGYSLFVRQDNDMNFSVIVMIPHPASLTEPLDR</sequence>
<evidence type="ECO:0000256" key="5">
    <source>
        <dbReference type="ARBA" id="ARBA00022692"/>
    </source>
</evidence>
<dbReference type="InterPro" id="IPR050428">
    <property type="entry name" value="TCS_sensor_his_kinase"/>
</dbReference>
<dbReference type="PANTHER" id="PTHR45436:SF5">
    <property type="entry name" value="SENSOR HISTIDINE KINASE TRCS"/>
    <property type="match status" value="1"/>
</dbReference>
<dbReference type="OrthoDB" id="9804645at2"/>
<evidence type="ECO:0000313" key="11">
    <source>
        <dbReference type="Proteomes" id="UP000184608"/>
    </source>
</evidence>
<evidence type="ECO:0000259" key="9">
    <source>
        <dbReference type="PROSITE" id="PS50109"/>
    </source>
</evidence>
<dbReference type="RefSeq" id="WP_073604649.1">
    <property type="nucleotide sequence ID" value="NZ_FQXZ01000035.1"/>
</dbReference>
<dbReference type="Pfam" id="PF00512">
    <property type="entry name" value="HisKA"/>
    <property type="match status" value="1"/>
</dbReference>
<gene>
    <name evidence="10" type="primary">qseC_2</name>
    <name evidence="10" type="ORF">VA7868_03025</name>
</gene>
<evidence type="ECO:0000256" key="3">
    <source>
        <dbReference type="ARBA" id="ARBA00022553"/>
    </source>
</evidence>
<keyword evidence="6" id="KW-0418">Kinase</keyword>
<dbReference type="InterPro" id="IPR003594">
    <property type="entry name" value="HATPase_dom"/>
</dbReference>
<reference evidence="10 11" key="1">
    <citation type="submission" date="2016-11" db="EMBL/GenBank/DDBJ databases">
        <authorList>
            <person name="Jaros S."/>
            <person name="Januszkiewicz K."/>
            <person name="Wedrychowicz H."/>
        </authorList>
    </citation>
    <scope>NUCLEOTIDE SEQUENCE [LARGE SCALE GENOMIC DNA]</scope>
    <source>
        <strain evidence="10 11">CECT 7868</strain>
    </source>
</reference>
<dbReference type="PANTHER" id="PTHR45436">
    <property type="entry name" value="SENSOR HISTIDINE KINASE YKOH"/>
    <property type="match status" value="1"/>
</dbReference>
<dbReference type="GO" id="GO:0000155">
    <property type="term" value="F:phosphorelay sensor kinase activity"/>
    <property type="evidence" value="ECO:0007669"/>
    <property type="project" value="InterPro"/>
</dbReference>
<dbReference type="CDD" id="cd00082">
    <property type="entry name" value="HisKA"/>
    <property type="match status" value="1"/>
</dbReference>
<feature type="transmembrane region" description="Helical" evidence="8">
    <location>
        <begin position="12"/>
        <end position="31"/>
    </location>
</feature>
<name>A0A1M5ZPS5_9VIBR</name>
<evidence type="ECO:0000256" key="7">
    <source>
        <dbReference type="ARBA" id="ARBA00022989"/>
    </source>
</evidence>
<keyword evidence="11" id="KW-1185">Reference proteome</keyword>
<dbReference type="SUPFAM" id="SSF47384">
    <property type="entry name" value="Homodimeric domain of signal transducing histidine kinase"/>
    <property type="match status" value="1"/>
</dbReference>
<keyword evidence="5 8" id="KW-0812">Transmembrane</keyword>
<dbReference type="EMBL" id="FQXZ01000035">
    <property type="protein sequence ID" value="SHI26158.1"/>
    <property type="molecule type" value="Genomic_DNA"/>
</dbReference>
<dbReference type="Proteomes" id="UP000184608">
    <property type="component" value="Unassembled WGS sequence"/>
</dbReference>
<evidence type="ECO:0000256" key="1">
    <source>
        <dbReference type="ARBA" id="ARBA00000085"/>
    </source>
</evidence>
<evidence type="ECO:0000256" key="8">
    <source>
        <dbReference type="SAM" id="Phobius"/>
    </source>
</evidence>
<evidence type="ECO:0000256" key="4">
    <source>
        <dbReference type="ARBA" id="ARBA00022679"/>
    </source>
</evidence>
<organism evidence="10 11">
    <name type="scientific">Vibrio aerogenes CECT 7868</name>
    <dbReference type="NCBI Taxonomy" id="1216006"/>
    <lineage>
        <taxon>Bacteria</taxon>
        <taxon>Pseudomonadati</taxon>
        <taxon>Pseudomonadota</taxon>
        <taxon>Gammaproteobacteria</taxon>
        <taxon>Vibrionales</taxon>
        <taxon>Vibrionaceae</taxon>
        <taxon>Vibrio</taxon>
    </lineage>
</organism>